<keyword evidence="3" id="KW-1185">Reference proteome</keyword>
<dbReference type="EMBL" id="BQXH01000022">
    <property type="protein sequence ID" value="GKS82219.1"/>
    <property type="molecule type" value="Genomic_DNA"/>
</dbReference>
<keyword evidence="2" id="KW-0808">Transferase</keyword>
<dbReference type="SUPFAM" id="SSF53756">
    <property type="entry name" value="UDP-Glycosyltransferase/glycogen phosphorylase"/>
    <property type="match status" value="1"/>
</dbReference>
<dbReference type="PANTHER" id="PTHR45947">
    <property type="entry name" value="SULFOQUINOVOSYL TRANSFERASE SQD2"/>
    <property type="match status" value="1"/>
</dbReference>
<proteinExistence type="predicted"/>
<evidence type="ECO:0000313" key="3">
    <source>
        <dbReference type="Proteomes" id="UP001055149"/>
    </source>
</evidence>
<dbReference type="PANTHER" id="PTHR45947:SF3">
    <property type="entry name" value="SULFOQUINOVOSYL TRANSFERASE SQD2"/>
    <property type="match status" value="1"/>
</dbReference>
<dbReference type="Pfam" id="PF00534">
    <property type="entry name" value="Glycos_transf_1"/>
    <property type="match status" value="1"/>
</dbReference>
<sequence length="362" mass="40891">MKVLFCLENLQMDGAHRATIVVGNYLSRIYDVAFYSLSTIDSYFELEAPLLTAKRPYDTGRSYRGVDPLTEFAPQIQDLIEVIQAERFDVVVLTAGTLTSFAPVIKEACPTVSLIAWMHNNFQTYLNQYYKQMQSEFVGGLRAVDTILALTQVDADQFVRYNANTVRLYNPLTLTAEQPADLDQQVIAMVCRLDIAHKGLDLLVKVAALLPDNWQIRVAGTGPDEAKVKELIAENGVEQQLILRGSLTDQELQHHYQQASIFLLTSRWEGLPLVVGEAMTFGLPIVATINSGTQEYLQDSRYGKLAQFDEHAVYHALRPLLFSRTQRQLWGQTALNRSEEFSGAKIIEQWVRLLESLMGRKK</sequence>
<dbReference type="RefSeq" id="WP_244056599.1">
    <property type="nucleotide sequence ID" value="NZ_BQXH01000022.1"/>
</dbReference>
<dbReference type="InterPro" id="IPR050194">
    <property type="entry name" value="Glycosyltransferase_grp1"/>
</dbReference>
<accession>A0ABQ5JJJ4</accession>
<comment type="caution">
    <text evidence="2">The sequence shown here is derived from an EMBL/GenBank/DDBJ whole genome shotgun (WGS) entry which is preliminary data.</text>
</comment>
<dbReference type="Proteomes" id="UP001055149">
    <property type="component" value="Unassembled WGS sequence"/>
</dbReference>
<dbReference type="GO" id="GO:0016740">
    <property type="term" value="F:transferase activity"/>
    <property type="evidence" value="ECO:0007669"/>
    <property type="project" value="UniProtKB-KW"/>
</dbReference>
<reference evidence="2" key="1">
    <citation type="journal article" date="2022" name="Int. J. Syst. Evol. Microbiol.">
        <title>A novel species of lactic acid bacteria, Ligilactobacillus pabuli sp. nov., isolated from alfalfa silage.</title>
        <authorList>
            <person name="Tohno M."/>
            <person name="Tanizawa Y."/>
            <person name="Sawada H."/>
            <person name="Sakamoto M."/>
            <person name="Ohkuma M."/>
            <person name="Kobayashi H."/>
        </authorList>
    </citation>
    <scope>NUCLEOTIDE SEQUENCE</scope>
    <source>
        <strain evidence="2">AF129</strain>
    </source>
</reference>
<evidence type="ECO:0000313" key="2">
    <source>
        <dbReference type="EMBL" id="GKS82219.1"/>
    </source>
</evidence>
<organism evidence="2 3">
    <name type="scientific">Ligilactobacillus pabuli</name>
    <dbReference type="NCBI Taxonomy" id="2886039"/>
    <lineage>
        <taxon>Bacteria</taxon>
        <taxon>Bacillati</taxon>
        <taxon>Bacillota</taxon>
        <taxon>Bacilli</taxon>
        <taxon>Lactobacillales</taxon>
        <taxon>Lactobacillaceae</taxon>
        <taxon>Ligilactobacillus</taxon>
    </lineage>
</organism>
<gene>
    <name evidence="2" type="ORF">LPAF129_19050</name>
</gene>
<evidence type="ECO:0000259" key="1">
    <source>
        <dbReference type="Pfam" id="PF00534"/>
    </source>
</evidence>
<protein>
    <submittedName>
        <fullName evidence="2">Glycosyl transferase family 1</fullName>
    </submittedName>
</protein>
<name>A0ABQ5JJJ4_9LACO</name>
<dbReference type="InterPro" id="IPR001296">
    <property type="entry name" value="Glyco_trans_1"/>
</dbReference>
<feature type="domain" description="Glycosyl transferase family 1" evidence="1">
    <location>
        <begin position="177"/>
        <end position="332"/>
    </location>
</feature>
<dbReference type="Gene3D" id="3.40.50.2000">
    <property type="entry name" value="Glycogen Phosphorylase B"/>
    <property type="match status" value="2"/>
</dbReference>